<organism evidence="2 3">
    <name type="scientific">Durusdinium trenchii</name>
    <dbReference type="NCBI Taxonomy" id="1381693"/>
    <lineage>
        <taxon>Eukaryota</taxon>
        <taxon>Sar</taxon>
        <taxon>Alveolata</taxon>
        <taxon>Dinophyceae</taxon>
        <taxon>Suessiales</taxon>
        <taxon>Symbiodiniaceae</taxon>
        <taxon>Durusdinium</taxon>
    </lineage>
</organism>
<dbReference type="EMBL" id="CAXAMM010021768">
    <property type="protein sequence ID" value="CAK9050561.1"/>
    <property type="molecule type" value="Genomic_DNA"/>
</dbReference>
<feature type="region of interest" description="Disordered" evidence="1">
    <location>
        <begin position="334"/>
        <end position="393"/>
    </location>
</feature>
<comment type="caution">
    <text evidence="2">The sequence shown here is derived from an EMBL/GenBank/DDBJ whole genome shotgun (WGS) entry which is preliminary data.</text>
</comment>
<evidence type="ECO:0000256" key="1">
    <source>
        <dbReference type="SAM" id="MobiDB-lite"/>
    </source>
</evidence>
<evidence type="ECO:0000313" key="2">
    <source>
        <dbReference type="EMBL" id="CAK9050561.1"/>
    </source>
</evidence>
<evidence type="ECO:0000313" key="3">
    <source>
        <dbReference type="Proteomes" id="UP001642464"/>
    </source>
</evidence>
<feature type="compositionally biased region" description="Polar residues" evidence="1">
    <location>
        <begin position="335"/>
        <end position="344"/>
    </location>
</feature>
<protein>
    <submittedName>
        <fullName evidence="2">Uncharacterized protein</fullName>
    </submittedName>
</protein>
<proteinExistence type="predicted"/>
<feature type="region of interest" description="Disordered" evidence="1">
    <location>
        <begin position="36"/>
        <end position="72"/>
    </location>
</feature>
<gene>
    <name evidence="2" type="ORF">SCF082_LOCUS27860</name>
</gene>
<sequence length="541" mass="59668">MSSRTPMSMNFTENYFHEEADYQDWWMAESYDTYSTQHDDGWQDDSWGDDWLESHQVEPAPPPDDPQDKELQDSLQAEKEAEGLAMQAQQKLNVPQQLFVEIEALATHDLPMMVDAFAAVATTLLEIAPTKAFLRARAMVEKGNLRSHGKGKNKTSSSGRPPVNAYVLWTTAVHERDMVEFIKSMTPQKEPRDPRADPEQWPCHGNHIPGKGHSNAHGEWTHCAVCNYRLKYVPKKGSNSANTKVENAEMVRRMLTELQSLMRGCRPTAAICSAMQQKVNAEAAVMDLIHSEIDRQKKQMATQGYVKGKATTSKDFSDGNTSFTVNILKLGSGDSGNQSITSGSRDGGTPDPRGKGSAQGTSAQTAPAKLSSRHTGSSSGRRGAGLRGRDELKEKTMPLTHFMVRRMHYIDTIEDTDLEPLALHASDQEDAELPVEYTPSLPPDDAVNDYVGQTAIQKVDDALGHEPAPMTSLGAVENYMDHALQLQAEHLAWMDAKEALSISACEPLAASWEDPILSELNLKGFSTGAADVRHVRFSHAP</sequence>
<name>A0ABP0MGG7_9DINO</name>
<dbReference type="Proteomes" id="UP001642464">
    <property type="component" value="Unassembled WGS sequence"/>
</dbReference>
<keyword evidence="3" id="KW-1185">Reference proteome</keyword>
<accession>A0ABP0MGG7</accession>
<reference evidence="2 3" key="1">
    <citation type="submission" date="2024-02" db="EMBL/GenBank/DDBJ databases">
        <authorList>
            <person name="Chen Y."/>
            <person name="Shah S."/>
            <person name="Dougan E. K."/>
            <person name="Thang M."/>
            <person name="Chan C."/>
        </authorList>
    </citation>
    <scope>NUCLEOTIDE SEQUENCE [LARGE SCALE GENOMIC DNA]</scope>
</reference>
<feature type="compositionally biased region" description="Acidic residues" evidence="1">
    <location>
        <begin position="42"/>
        <end position="51"/>
    </location>
</feature>